<feature type="chain" id="PRO_5032338482" evidence="1">
    <location>
        <begin position="27"/>
        <end position="125"/>
    </location>
</feature>
<gene>
    <name evidence="2" type="ORF">HW532_02335</name>
</gene>
<protein>
    <submittedName>
        <fullName evidence="2">Uncharacterized protein</fullName>
    </submittedName>
</protein>
<dbReference type="AlphaFoldDB" id="A0A7S8C1J6"/>
<reference evidence="2 3" key="1">
    <citation type="submission" date="2020-06" db="EMBL/GenBank/DDBJ databases">
        <title>Genome sequence of 2 isolates from Red Sea Mangroves.</title>
        <authorList>
            <person name="Sefrji F."/>
            <person name="Michoud G."/>
            <person name="Merlino G."/>
            <person name="Daffonchio D."/>
        </authorList>
    </citation>
    <scope>NUCLEOTIDE SEQUENCE [LARGE SCALE GENOMIC DNA]</scope>
    <source>
        <strain evidence="2 3">R1DC25</strain>
    </source>
</reference>
<proteinExistence type="predicted"/>
<dbReference type="KEGG" id="kmn:HW532_02335"/>
<sequence length="125" mass="13152">MRNAPQIAALIAALASVAAVATPAAAGEADVVAAEATRNSDGTWRFEVTVRHADEGSDHYADRWDIVAPDGTVIASRTLYHPHVDEQPFTRSLSGVEIPAGVERVTVRAHDSVHGEGGETVEVGE</sequence>
<dbReference type="EMBL" id="CP058214">
    <property type="protein sequence ID" value="QPC41661.1"/>
    <property type="molecule type" value="Genomic_DNA"/>
</dbReference>
<name>A0A7S8C1J6_9HYPH</name>
<keyword evidence="1" id="KW-0732">Signal</keyword>
<keyword evidence="3" id="KW-1185">Reference proteome</keyword>
<organism evidence="2 3">
    <name type="scientific">Kaustia mangrovi</name>
    <dbReference type="NCBI Taxonomy" id="2593653"/>
    <lineage>
        <taxon>Bacteria</taxon>
        <taxon>Pseudomonadati</taxon>
        <taxon>Pseudomonadota</taxon>
        <taxon>Alphaproteobacteria</taxon>
        <taxon>Hyphomicrobiales</taxon>
        <taxon>Parvibaculaceae</taxon>
        <taxon>Kaustia</taxon>
    </lineage>
</organism>
<evidence type="ECO:0000313" key="2">
    <source>
        <dbReference type="EMBL" id="QPC41661.1"/>
    </source>
</evidence>
<evidence type="ECO:0000256" key="1">
    <source>
        <dbReference type="SAM" id="SignalP"/>
    </source>
</evidence>
<dbReference type="RefSeq" id="WP_213162882.1">
    <property type="nucleotide sequence ID" value="NZ_CP058214.1"/>
</dbReference>
<dbReference type="Proteomes" id="UP000593594">
    <property type="component" value="Chromosome"/>
</dbReference>
<evidence type="ECO:0000313" key="3">
    <source>
        <dbReference type="Proteomes" id="UP000593594"/>
    </source>
</evidence>
<feature type="signal peptide" evidence="1">
    <location>
        <begin position="1"/>
        <end position="26"/>
    </location>
</feature>
<accession>A0A7S8C1J6</accession>